<dbReference type="NCBIfam" id="TIGR04430">
    <property type="entry name" value="OM_asym_MlaD"/>
    <property type="match status" value="1"/>
</dbReference>
<dbReference type="PANTHER" id="PTHR33371:SF4">
    <property type="entry name" value="INTERMEMBRANE PHOSPHOLIPID TRANSPORT SYSTEM BINDING PROTEIN MLAD"/>
    <property type="match status" value="1"/>
</dbReference>
<keyword evidence="3" id="KW-1185">Reference proteome</keyword>
<dbReference type="KEGG" id="hmi:soil367_11825"/>
<dbReference type="InterPro" id="IPR052336">
    <property type="entry name" value="MlaD_Phospholipid_Transporter"/>
</dbReference>
<dbReference type="AlphaFoldDB" id="A0A4P7XIK3"/>
<dbReference type="PANTHER" id="PTHR33371">
    <property type="entry name" value="INTERMEMBRANE PHOSPHOLIPID TRANSPORT SYSTEM BINDING PROTEIN MLAD-RELATED"/>
    <property type="match status" value="1"/>
</dbReference>
<dbReference type="EMBL" id="CP031093">
    <property type="protein sequence ID" value="QCF26565.1"/>
    <property type="molecule type" value="Genomic_DNA"/>
</dbReference>
<evidence type="ECO:0000313" key="2">
    <source>
        <dbReference type="EMBL" id="QCF26565.1"/>
    </source>
</evidence>
<proteinExistence type="predicted"/>
<organism evidence="2 3">
    <name type="scientific">Hydrocarboniclastica marina</name>
    <dbReference type="NCBI Taxonomy" id="2259620"/>
    <lineage>
        <taxon>Bacteria</taxon>
        <taxon>Pseudomonadati</taxon>
        <taxon>Pseudomonadota</taxon>
        <taxon>Gammaproteobacteria</taxon>
        <taxon>Alteromonadales</taxon>
        <taxon>Alteromonadaceae</taxon>
        <taxon>Hydrocarboniclastica</taxon>
    </lineage>
</organism>
<protein>
    <submittedName>
        <fullName evidence="2">Outer membrane lipid asymmetry maintenance protein MlaD</fullName>
    </submittedName>
</protein>
<dbReference type="InterPro" id="IPR030970">
    <property type="entry name" value="ABC_MlaD"/>
</dbReference>
<dbReference type="GO" id="GO:0005548">
    <property type="term" value="F:phospholipid transporter activity"/>
    <property type="evidence" value="ECO:0007669"/>
    <property type="project" value="TreeGrafter"/>
</dbReference>
<feature type="domain" description="Mce/MlaD" evidence="1">
    <location>
        <begin position="39"/>
        <end position="116"/>
    </location>
</feature>
<evidence type="ECO:0000313" key="3">
    <source>
        <dbReference type="Proteomes" id="UP000298049"/>
    </source>
</evidence>
<sequence>MRNRMLELVVGLFMIGGFAALVFLALQVSGLSPKAASETYTVSARFNDVGGLSERGQVSLAGVTIGRISGIRLDPETLQAEVKMEIYKDIDTISSDSTAVIRTSGLLGEQYIDISVGGDPEYMQDGDQFYGTQSALNIEKLISTFASGGGGG</sequence>
<gene>
    <name evidence="2" type="primary">mlaD</name>
    <name evidence="2" type="ORF">soil367_11825</name>
</gene>
<evidence type="ECO:0000259" key="1">
    <source>
        <dbReference type="Pfam" id="PF02470"/>
    </source>
</evidence>
<dbReference type="InterPro" id="IPR003399">
    <property type="entry name" value="Mce/MlaD"/>
</dbReference>
<reference evidence="2 3" key="1">
    <citation type="submission" date="2018-07" db="EMBL/GenBank/DDBJ databases">
        <title>Marsedoiliclastica nanhaica gen. nov. sp. nov., a novel marine hydrocarbonoclastic bacterium isolated from an in-situ enriched hydrocarbon-degrading consortium in deep-sea sediment.</title>
        <authorList>
            <person name="Dong C."/>
            <person name="Ma T."/>
            <person name="Liu R."/>
            <person name="Shao Z."/>
        </authorList>
    </citation>
    <scope>NUCLEOTIDE SEQUENCE [LARGE SCALE GENOMIC DNA]</scope>
    <source>
        <strain evidence="3">soil36-7</strain>
    </source>
</reference>
<dbReference type="GO" id="GO:0005543">
    <property type="term" value="F:phospholipid binding"/>
    <property type="evidence" value="ECO:0007669"/>
    <property type="project" value="TreeGrafter"/>
</dbReference>
<dbReference type="RefSeq" id="WP_136549274.1">
    <property type="nucleotide sequence ID" value="NZ_CP031093.1"/>
</dbReference>
<accession>A0A4P7XIK3</accession>
<dbReference type="Proteomes" id="UP000298049">
    <property type="component" value="Chromosome"/>
</dbReference>
<dbReference type="OrthoDB" id="9788420at2"/>
<name>A0A4P7XIK3_9ALTE</name>
<dbReference type="Pfam" id="PF02470">
    <property type="entry name" value="MlaD"/>
    <property type="match status" value="1"/>
</dbReference>